<dbReference type="PANTHER" id="PTHR43328:SF1">
    <property type="entry name" value="N-ACETYLTRANSFERASE DOMAIN-CONTAINING PROTEIN"/>
    <property type="match status" value="1"/>
</dbReference>
<organism evidence="2 3">
    <name type="scientific">Pseudorhizobium flavum</name>
    <dbReference type="NCBI Taxonomy" id="1335061"/>
    <lineage>
        <taxon>Bacteria</taxon>
        <taxon>Pseudomonadati</taxon>
        <taxon>Pseudomonadota</taxon>
        <taxon>Alphaproteobacteria</taxon>
        <taxon>Hyphomicrobiales</taxon>
        <taxon>Rhizobiaceae</taxon>
        <taxon>Rhizobium/Agrobacterium group</taxon>
        <taxon>Pseudorhizobium</taxon>
    </lineage>
</organism>
<keyword evidence="3" id="KW-1185">Reference proteome</keyword>
<dbReference type="InterPro" id="IPR000182">
    <property type="entry name" value="GNAT_dom"/>
</dbReference>
<proteinExistence type="predicted"/>
<dbReference type="Pfam" id="PF13302">
    <property type="entry name" value="Acetyltransf_3"/>
    <property type="match status" value="1"/>
</dbReference>
<feature type="domain" description="N-acetyltransferase" evidence="1">
    <location>
        <begin position="27"/>
        <end position="183"/>
    </location>
</feature>
<dbReference type="Gene3D" id="3.40.630.30">
    <property type="match status" value="1"/>
</dbReference>
<dbReference type="InterPro" id="IPR016181">
    <property type="entry name" value="Acyl_CoA_acyltransferase"/>
</dbReference>
<protein>
    <submittedName>
        <fullName evidence="2">RimJ/RimL family protein N-acetyltransferase</fullName>
    </submittedName>
</protein>
<keyword evidence="2" id="KW-0808">Transferase</keyword>
<dbReference type="PROSITE" id="PS51186">
    <property type="entry name" value="GNAT"/>
    <property type="match status" value="1"/>
</dbReference>
<dbReference type="SUPFAM" id="SSF55729">
    <property type="entry name" value="Acyl-CoA N-acyltransferases (Nat)"/>
    <property type="match status" value="1"/>
</dbReference>
<accession>A0A7W9Z019</accession>
<name>A0A7W9Z019_9HYPH</name>
<comment type="caution">
    <text evidence="2">The sequence shown here is derived from an EMBL/GenBank/DDBJ whole genome shotgun (WGS) entry which is preliminary data.</text>
</comment>
<dbReference type="Proteomes" id="UP000535501">
    <property type="component" value="Unassembled WGS sequence"/>
</dbReference>
<evidence type="ECO:0000313" key="2">
    <source>
        <dbReference type="EMBL" id="MBB6181555.1"/>
    </source>
</evidence>
<dbReference type="AlphaFoldDB" id="A0A7W9Z019"/>
<dbReference type="RefSeq" id="WP_077545913.1">
    <property type="nucleotide sequence ID" value="NZ_JACHEJ010000010.1"/>
</dbReference>
<dbReference type="PANTHER" id="PTHR43328">
    <property type="entry name" value="ACETYLTRANSFERASE-RELATED"/>
    <property type="match status" value="1"/>
</dbReference>
<sequence>MSSALLEHHQVEARTPGPCPVVATSRLVLRPHRLSDSDSITESLGDFSVARMLARVPQPYDRQDALDWLQIQVSASVADWSAAITMGDDVHIGTVSLELRAGAWRLSYWLNRYYWGRGIMTEATGALLDRFFRRMPDVAIESGAFADNAASLKIQQKLGFRITGCSEMYSLSRNAIVAHIDTLLQPEDLRRP</sequence>
<reference evidence="2 3" key="1">
    <citation type="submission" date="2020-08" db="EMBL/GenBank/DDBJ databases">
        <title>Genomic Encyclopedia of Type Strains, Phase IV (KMG-IV): sequencing the most valuable type-strain genomes for metagenomic binning, comparative biology and taxonomic classification.</title>
        <authorList>
            <person name="Goeker M."/>
        </authorList>
    </citation>
    <scope>NUCLEOTIDE SEQUENCE [LARGE SCALE GENOMIC DNA]</scope>
    <source>
        <strain evidence="2 3">DSM 102134</strain>
    </source>
</reference>
<evidence type="ECO:0000259" key="1">
    <source>
        <dbReference type="PROSITE" id="PS51186"/>
    </source>
</evidence>
<dbReference type="GO" id="GO:0016747">
    <property type="term" value="F:acyltransferase activity, transferring groups other than amino-acyl groups"/>
    <property type="evidence" value="ECO:0007669"/>
    <property type="project" value="InterPro"/>
</dbReference>
<gene>
    <name evidence="2" type="ORF">HNQ75_003542</name>
</gene>
<dbReference type="EMBL" id="JACHEJ010000010">
    <property type="protein sequence ID" value="MBB6181555.1"/>
    <property type="molecule type" value="Genomic_DNA"/>
</dbReference>
<evidence type="ECO:0000313" key="3">
    <source>
        <dbReference type="Proteomes" id="UP000535501"/>
    </source>
</evidence>